<dbReference type="InterPro" id="IPR027417">
    <property type="entry name" value="P-loop_NTPase"/>
</dbReference>
<name>A0A8J5ND13_HOMAM</name>
<gene>
    <name evidence="1" type="primary">ift22-L</name>
    <name evidence="1" type="ORF">Hamer_G016685</name>
</gene>
<keyword evidence="2" id="KW-1185">Reference proteome</keyword>
<dbReference type="Proteomes" id="UP000747542">
    <property type="component" value="Unassembled WGS sequence"/>
</dbReference>
<dbReference type="Gene3D" id="3.40.50.300">
    <property type="entry name" value="P-loop containing nucleotide triphosphate hydrolases"/>
    <property type="match status" value="1"/>
</dbReference>
<evidence type="ECO:0000313" key="1">
    <source>
        <dbReference type="EMBL" id="KAG7177398.1"/>
    </source>
</evidence>
<sequence length="202" mass="22677">MNNKVKLLMVGPPECGKTALTNFLSEAGEVGGEEYRPTKGCRIVEFEVPNVTVSSMTTKAEVELWDVSGDRRRVTNSHGISYISFSKRYENCWPAIQRGCNGAIFVYSPGREDHSRYLDTLYTHFVEQQGLRETQCVVFCHYKPGFKGKGAKLSSSFNQIPKLDTQLEEESGSVRRDFNNFVSSVLGHMSAVAEMQENSILM</sequence>
<protein>
    <submittedName>
        <fullName evidence="1">Intraflagellar transport protein 22-like</fullName>
    </submittedName>
</protein>
<organism evidence="1 2">
    <name type="scientific">Homarus americanus</name>
    <name type="common">American lobster</name>
    <dbReference type="NCBI Taxonomy" id="6706"/>
    <lineage>
        <taxon>Eukaryota</taxon>
        <taxon>Metazoa</taxon>
        <taxon>Ecdysozoa</taxon>
        <taxon>Arthropoda</taxon>
        <taxon>Crustacea</taxon>
        <taxon>Multicrustacea</taxon>
        <taxon>Malacostraca</taxon>
        <taxon>Eumalacostraca</taxon>
        <taxon>Eucarida</taxon>
        <taxon>Decapoda</taxon>
        <taxon>Pleocyemata</taxon>
        <taxon>Astacidea</taxon>
        <taxon>Nephropoidea</taxon>
        <taxon>Nephropidae</taxon>
        <taxon>Homarus</taxon>
    </lineage>
</organism>
<reference evidence="1" key="1">
    <citation type="journal article" date="2021" name="Sci. Adv.">
        <title>The American lobster genome reveals insights on longevity, neural, and immune adaptations.</title>
        <authorList>
            <person name="Polinski J.M."/>
            <person name="Zimin A.V."/>
            <person name="Clark K.F."/>
            <person name="Kohn A.B."/>
            <person name="Sadowski N."/>
            <person name="Timp W."/>
            <person name="Ptitsyn A."/>
            <person name="Khanna P."/>
            <person name="Romanova D.Y."/>
            <person name="Williams P."/>
            <person name="Greenwood S.J."/>
            <person name="Moroz L.L."/>
            <person name="Walt D.R."/>
            <person name="Bodnar A.G."/>
        </authorList>
    </citation>
    <scope>NUCLEOTIDE SEQUENCE</scope>
    <source>
        <strain evidence="1">GMGI-L3</strain>
    </source>
</reference>
<accession>A0A8J5ND13</accession>
<comment type="caution">
    <text evidence="1">The sequence shown here is derived from an EMBL/GenBank/DDBJ whole genome shotgun (WGS) entry which is preliminary data.</text>
</comment>
<dbReference type="AlphaFoldDB" id="A0A8J5ND13"/>
<evidence type="ECO:0000313" key="2">
    <source>
        <dbReference type="Proteomes" id="UP000747542"/>
    </source>
</evidence>
<dbReference type="EMBL" id="JAHLQT010002318">
    <property type="protein sequence ID" value="KAG7177398.1"/>
    <property type="molecule type" value="Genomic_DNA"/>
</dbReference>
<proteinExistence type="predicted"/>
<dbReference type="SUPFAM" id="SSF52540">
    <property type="entry name" value="P-loop containing nucleoside triphosphate hydrolases"/>
    <property type="match status" value="1"/>
</dbReference>